<feature type="transmembrane region" description="Helical" evidence="1">
    <location>
        <begin position="14"/>
        <end position="40"/>
    </location>
</feature>
<evidence type="ECO:0000256" key="1">
    <source>
        <dbReference type="SAM" id="Phobius"/>
    </source>
</evidence>
<dbReference type="AlphaFoldDB" id="A0A7C4Z4N5"/>
<accession>A0A7C4Z4N5</accession>
<proteinExistence type="predicted"/>
<organism evidence="2">
    <name type="scientific">Oceanithermus profundus</name>
    <dbReference type="NCBI Taxonomy" id="187137"/>
    <lineage>
        <taxon>Bacteria</taxon>
        <taxon>Thermotogati</taxon>
        <taxon>Deinococcota</taxon>
        <taxon>Deinococci</taxon>
        <taxon>Thermales</taxon>
        <taxon>Thermaceae</taxon>
        <taxon>Oceanithermus</taxon>
    </lineage>
</organism>
<dbReference type="Proteomes" id="UP000885759">
    <property type="component" value="Unassembled WGS sequence"/>
</dbReference>
<gene>
    <name evidence="2" type="ORF">ENK37_01685</name>
</gene>
<evidence type="ECO:0008006" key="3">
    <source>
        <dbReference type="Google" id="ProtNLM"/>
    </source>
</evidence>
<keyword evidence="1" id="KW-0812">Transmembrane</keyword>
<feature type="transmembrane region" description="Helical" evidence="1">
    <location>
        <begin position="60"/>
        <end position="83"/>
    </location>
</feature>
<feature type="non-terminal residue" evidence="2">
    <location>
        <position position="90"/>
    </location>
</feature>
<keyword evidence="1" id="KW-0472">Membrane</keyword>
<evidence type="ECO:0000313" key="2">
    <source>
        <dbReference type="EMBL" id="HGY08755.1"/>
    </source>
</evidence>
<protein>
    <recommendedName>
        <fullName evidence="3">ABC transporter permease</fullName>
    </recommendedName>
</protein>
<name>A0A7C4Z4N5_9DEIN</name>
<dbReference type="EMBL" id="DRPZ01000047">
    <property type="protein sequence ID" value="HGY08755.1"/>
    <property type="molecule type" value="Genomic_DNA"/>
</dbReference>
<comment type="caution">
    <text evidence="2">The sequence shown here is derived from an EMBL/GenBank/DDBJ whole genome shotgun (WGS) entry which is preliminary data.</text>
</comment>
<keyword evidence="1" id="KW-1133">Transmembrane helix</keyword>
<reference evidence="2" key="1">
    <citation type="journal article" date="2020" name="mSystems">
        <title>Genome- and Community-Level Interaction Insights into Carbon Utilization and Element Cycling Functions of Hydrothermarchaeota in Hydrothermal Sediment.</title>
        <authorList>
            <person name="Zhou Z."/>
            <person name="Liu Y."/>
            <person name="Xu W."/>
            <person name="Pan J."/>
            <person name="Luo Z.H."/>
            <person name="Li M."/>
        </authorList>
    </citation>
    <scope>NUCLEOTIDE SEQUENCE [LARGE SCALE GENOMIC DNA]</scope>
    <source>
        <strain evidence="2">HyVt-570</strain>
    </source>
</reference>
<sequence length="90" mass="9230">MNAKAQRRSLPENLVLGLIASVPMGMVAMMLALVAGMGFFEPLRLIASALLGEAALSGVFPIVLGAMLHMMTGAVMGLVYGLLVSPAAST</sequence>